<evidence type="ECO:0000313" key="2">
    <source>
        <dbReference type="EMBL" id="TRY99876.1"/>
    </source>
</evidence>
<name>A0A553RCJ3_9TELE</name>
<feature type="region of interest" description="Disordered" evidence="1">
    <location>
        <begin position="1"/>
        <end position="50"/>
    </location>
</feature>
<keyword evidence="3" id="KW-1185">Reference proteome</keyword>
<gene>
    <name evidence="2" type="ORF">DNTS_003653</name>
</gene>
<sequence length="65" mass="7135">MKLTTPPPFQRHHQASTHLPLSQSTSLLSASCDQRTPISSHDPSMGTSPLIPQHASLRLLHLLQC</sequence>
<accession>A0A553RCJ3</accession>
<dbReference type="Proteomes" id="UP000316079">
    <property type="component" value="Unassembled WGS sequence"/>
</dbReference>
<reference evidence="2 3" key="1">
    <citation type="journal article" date="2019" name="Sci. Data">
        <title>Hybrid genome assembly and annotation of Danionella translucida.</title>
        <authorList>
            <person name="Kadobianskyi M."/>
            <person name="Schulze L."/>
            <person name="Schuelke M."/>
            <person name="Judkewitz B."/>
        </authorList>
    </citation>
    <scope>NUCLEOTIDE SEQUENCE [LARGE SCALE GENOMIC DNA]</scope>
    <source>
        <strain evidence="2 3">Bolton</strain>
    </source>
</reference>
<feature type="compositionally biased region" description="Polar residues" evidence="1">
    <location>
        <begin position="16"/>
        <end position="47"/>
    </location>
</feature>
<evidence type="ECO:0000256" key="1">
    <source>
        <dbReference type="SAM" id="MobiDB-lite"/>
    </source>
</evidence>
<proteinExistence type="predicted"/>
<protein>
    <submittedName>
        <fullName evidence="2">Uncharacterized protein</fullName>
    </submittedName>
</protein>
<evidence type="ECO:0000313" key="3">
    <source>
        <dbReference type="Proteomes" id="UP000316079"/>
    </source>
</evidence>
<dbReference type="AlphaFoldDB" id="A0A553RCJ3"/>
<dbReference type="PROSITE" id="PS51257">
    <property type="entry name" value="PROKAR_LIPOPROTEIN"/>
    <property type="match status" value="1"/>
</dbReference>
<dbReference type="EMBL" id="SRMA01025034">
    <property type="protein sequence ID" value="TRY99876.1"/>
    <property type="molecule type" value="Genomic_DNA"/>
</dbReference>
<comment type="caution">
    <text evidence="2">The sequence shown here is derived from an EMBL/GenBank/DDBJ whole genome shotgun (WGS) entry which is preliminary data.</text>
</comment>
<organism evidence="2 3">
    <name type="scientific">Danionella cerebrum</name>
    <dbReference type="NCBI Taxonomy" id="2873325"/>
    <lineage>
        <taxon>Eukaryota</taxon>
        <taxon>Metazoa</taxon>
        <taxon>Chordata</taxon>
        <taxon>Craniata</taxon>
        <taxon>Vertebrata</taxon>
        <taxon>Euteleostomi</taxon>
        <taxon>Actinopterygii</taxon>
        <taxon>Neopterygii</taxon>
        <taxon>Teleostei</taxon>
        <taxon>Ostariophysi</taxon>
        <taxon>Cypriniformes</taxon>
        <taxon>Danionidae</taxon>
        <taxon>Danioninae</taxon>
        <taxon>Danionella</taxon>
    </lineage>
</organism>